<dbReference type="OrthoDB" id="5244321at2"/>
<keyword evidence="1" id="KW-0472">Membrane</keyword>
<proteinExistence type="predicted"/>
<dbReference type="InterPro" id="IPR009200">
    <property type="entry name" value="DUF1269_membrane"/>
</dbReference>
<name>A0A1H0DRY7_ALLAB</name>
<protein>
    <submittedName>
        <fullName evidence="2">Uncharacterized membrane protein</fullName>
    </submittedName>
</protein>
<reference evidence="2 3" key="1">
    <citation type="submission" date="2016-10" db="EMBL/GenBank/DDBJ databases">
        <authorList>
            <person name="de Groot N.N."/>
        </authorList>
    </citation>
    <scope>NUCLEOTIDE SEQUENCE [LARGE SCALE GENOMIC DNA]</scope>
    <source>
        <strain evidence="2 3">DSM 44149</strain>
    </source>
</reference>
<sequence length="170" mass="18481">MATLTIWRFSTADGAVRAADTLAELAKQQLITVHDAAVVSWEEDRRKPKTRQLHNLAGRGALGGAFWGMLFGLLFFVPLLGAAIGAAAGALGGAMSDVGIDDKLIQRIRDQITPGTSALFVLSSEAVLDKVSDAFAEKHERPELIFTNLSDEQEKRLREVFAEEPEQHPV</sequence>
<keyword evidence="1" id="KW-1133">Transmembrane helix</keyword>
<evidence type="ECO:0000313" key="3">
    <source>
        <dbReference type="Proteomes" id="UP000183376"/>
    </source>
</evidence>
<dbReference type="RefSeq" id="WP_030432005.1">
    <property type="nucleotide sequence ID" value="NZ_JOEF01000022.1"/>
</dbReference>
<evidence type="ECO:0000256" key="1">
    <source>
        <dbReference type="SAM" id="Phobius"/>
    </source>
</evidence>
<dbReference type="STRING" id="211114.SAMN04489726_7955"/>
<feature type="transmembrane region" description="Helical" evidence="1">
    <location>
        <begin position="56"/>
        <end position="76"/>
    </location>
</feature>
<dbReference type="AlphaFoldDB" id="A0A1H0DRY7"/>
<dbReference type="Pfam" id="PF06897">
    <property type="entry name" value="DUF1269"/>
    <property type="match status" value="1"/>
</dbReference>
<keyword evidence="1" id="KW-0812">Transmembrane</keyword>
<dbReference type="EMBL" id="LT629701">
    <property type="protein sequence ID" value="SDN72848.1"/>
    <property type="molecule type" value="Genomic_DNA"/>
</dbReference>
<dbReference type="Proteomes" id="UP000183376">
    <property type="component" value="Chromosome I"/>
</dbReference>
<organism evidence="2 3">
    <name type="scientific">Allokutzneria albata</name>
    <name type="common">Kibdelosporangium albatum</name>
    <dbReference type="NCBI Taxonomy" id="211114"/>
    <lineage>
        <taxon>Bacteria</taxon>
        <taxon>Bacillati</taxon>
        <taxon>Actinomycetota</taxon>
        <taxon>Actinomycetes</taxon>
        <taxon>Pseudonocardiales</taxon>
        <taxon>Pseudonocardiaceae</taxon>
        <taxon>Allokutzneria</taxon>
    </lineage>
</organism>
<dbReference type="eggNOG" id="COG4803">
    <property type="taxonomic scope" value="Bacteria"/>
</dbReference>
<keyword evidence="3" id="KW-1185">Reference proteome</keyword>
<evidence type="ECO:0000313" key="2">
    <source>
        <dbReference type="EMBL" id="SDN72848.1"/>
    </source>
</evidence>
<accession>A0A1H0DRY7</accession>
<gene>
    <name evidence="2" type="ORF">SAMN04489726_7955</name>
</gene>